<dbReference type="OrthoDB" id="9797498at2"/>
<dbReference type="Pfam" id="PF01979">
    <property type="entry name" value="Amidohydro_1"/>
    <property type="match status" value="2"/>
</dbReference>
<dbReference type="STRING" id="398512.Bccel_5624"/>
<keyword evidence="4" id="KW-1185">Reference proteome</keyword>
<dbReference type="InterPro" id="IPR006680">
    <property type="entry name" value="Amidohydro-rel"/>
</dbReference>
<organism evidence="3 4">
    <name type="scientific">Pseudobacteroides cellulosolvens ATCC 35603 = DSM 2933</name>
    <dbReference type="NCBI Taxonomy" id="398512"/>
    <lineage>
        <taxon>Bacteria</taxon>
        <taxon>Bacillati</taxon>
        <taxon>Bacillota</taxon>
        <taxon>Clostridia</taxon>
        <taxon>Eubacteriales</taxon>
        <taxon>Oscillospiraceae</taxon>
        <taxon>Pseudobacteroides</taxon>
    </lineage>
</organism>
<dbReference type="SUPFAM" id="SSF51338">
    <property type="entry name" value="Composite domain of metallo-dependent hydrolases"/>
    <property type="match status" value="1"/>
</dbReference>
<dbReference type="InterPro" id="IPR032466">
    <property type="entry name" value="Metal_Hydrolase"/>
</dbReference>
<keyword evidence="1" id="KW-1133">Transmembrane helix</keyword>
<dbReference type="SUPFAM" id="SSF51556">
    <property type="entry name" value="Metallo-dependent hydrolases"/>
    <property type="match status" value="1"/>
</dbReference>
<gene>
    <name evidence="3" type="ORF">Bccel_5624</name>
</gene>
<dbReference type="PANTHER" id="PTHR43135:SF3">
    <property type="entry name" value="ALPHA-D-RIBOSE 1-METHYLPHOSPHONATE 5-TRIPHOSPHATE DIPHOSPHATASE"/>
    <property type="match status" value="1"/>
</dbReference>
<sequence length="406" mass="44734">MVLRFLTRFMLIILVIILLLGIPGYVYYTLTLYKPKTVQKGYLALTRASVLVGENLNSFMDSTILIKDGVIVKVGNSSDITIPEGAATLDMNGCTVMPGLIDMHVHLSSYEHQVNKVLNFLSMPKMLADLVRFTPDKRQALLKNGVTSVCSLGDEYKWIMDLKKQIRDGVLEGPRIFAAGPVFTIPGSHTTDVLGADPESVRLPSTPEEAQRMVRELAHNDEPIDLIKVVQDRGDRQHALHPVAHDILHAIVNEAHNHSLPVVARWGTEEDLQDVLDAGVDSLQHLEDHTGDINNLWPDNILKLILNHNMPRIVVGTYAGMPGAFFGDGIHHEMEKLVESGLTPREALKAATSGAAKVLRTDYIGTIGVGQVADLIVIDGNPLKNIKDTRNIVMVLRDGRIVVDQL</sequence>
<dbReference type="Gene3D" id="2.30.40.10">
    <property type="entry name" value="Urease, subunit C, domain 1"/>
    <property type="match status" value="2"/>
</dbReference>
<evidence type="ECO:0000313" key="3">
    <source>
        <dbReference type="EMBL" id="KNY30344.1"/>
    </source>
</evidence>
<dbReference type="InterPro" id="IPR051781">
    <property type="entry name" value="Metallo-dep_Hydrolase"/>
</dbReference>
<protein>
    <submittedName>
        <fullName evidence="3">Amidohydrolase</fullName>
    </submittedName>
</protein>
<dbReference type="PANTHER" id="PTHR43135">
    <property type="entry name" value="ALPHA-D-RIBOSE 1-METHYLPHOSPHONATE 5-TRIPHOSPHATE DIPHOSPHATASE"/>
    <property type="match status" value="1"/>
</dbReference>
<feature type="domain" description="Amidohydrolase-related" evidence="2">
    <location>
        <begin position="334"/>
        <end position="402"/>
    </location>
</feature>
<dbReference type="InterPro" id="IPR011059">
    <property type="entry name" value="Metal-dep_hydrolase_composite"/>
</dbReference>
<reference evidence="4" key="1">
    <citation type="submission" date="2015-07" db="EMBL/GenBank/DDBJ databases">
        <title>Near-Complete Genome Sequence of the Cellulolytic Bacterium Bacteroides (Pseudobacteroides) cellulosolvens ATCC 35603.</title>
        <authorList>
            <person name="Dassa B."/>
            <person name="Utturkar S.M."/>
            <person name="Klingeman D.M."/>
            <person name="Hurt R.A."/>
            <person name="Keller M."/>
            <person name="Xu J."/>
            <person name="Reddy Y.H.K."/>
            <person name="Borovok I."/>
            <person name="Grinberg I.R."/>
            <person name="Lamed R."/>
            <person name="Zhivin O."/>
            <person name="Bayer E.A."/>
            <person name="Brown S.D."/>
        </authorList>
    </citation>
    <scope>NUCLEOTIDE SEQUENCE [LARGE SCALE GENOMIC DNA]</scope>
    <source>
        <strain evidence="4">DSM 2933</strain>
    </source>
</reference>
<feature type="domain" description="Amidohydrolase-related" evidence="2">
    <location>
        <begin position="95"/>
        <end position="292"/>
    </location>
</feature>
<accession>A0A0L6JX81</accession>
<keyword evidence="1" id="KW-0812">Transmembrane</keyword>
<evidence type="ECO:0000313" key="4">
    <source>
        <dbReference type="Proteomes" id="UP000036923"/>
    </source>
</evidence>
<evidence type="ECO:0000259" key="2">
    <source>
        <dbReference type="Pfam" id="PF01979"/>
    </source>
</evidence>
<dbReference type="AlphaFoldDB" id="A0A0L6JX81"/>
<evidence type="ECO:0000256" key="1">
    <source>
        <dbReference type="SAM" id="Phobius"/>
    </source>
</evidence>
<dbReference type="RefSeq" id="WP_036939955.1">
    <property type="nucleotide sequence ID" value="NZ_JQKC01000010.1"/>
</dbReference>
<keyword evidence="1" id="KW-0472">Membrane</keyword>
<keyword evidence="3" id="KW-0378">Hydrolase</keyword>
<feature type="transmembrane region" description="Helical" evidence="1">
    <location>
        <begin position="9"/>
        <end position="28"/>
    </location>
</feature>
<comment type="caution">
    <text evidence="3">The sequence shown here is derived from an EMBL/GenBank/DDBJ whole genome shotgun (WGS) entry which is preliminary data.</text>
</comment>
<dbReference type="EMBL" id="LGTC01000001">
    <property type="protein sequence ID" value="KNY30344.1"/>
    <property type="molecule type" value="Genomic_DNA"/>
</dbReference>
<proteinExistence type="predicted"/>
<dbReference type="eggNOG" id="COG1228">
    <property type="taxonomic scope" value="Bacteria"/>
</dbReference>
<name>A0A0L6JX81_9FIRM</name>
<dbReference type="GO" id="GO:0016810">
    <property type="term" value="F:hydrolase activity, acting on carbon-nitrogen (but not peptide) bonds"/>
    <property type="evidence" value="ECO:0007669"/>
    <property type="project" value="InterPro"/>
</dbReference>
<dbReference type="Gene3D" id="3.20.20.140">
    <property type="entry name" value="Metal-dependent hydrolases"/>
    <property type="match status" value="1"/>
</dbReference>
<dbReference type="Proteomes" id="UP000036923">
    <property type="component" value="Unassembled WGS sequence"/>
</dbReference>